<evidence type="ECO:0000313" key="3">
    <source>
        <dbReference type="Proteomes" id="UP001642409"/>
    </source>
</evidence>
<reference evidence="1" key="1">
    <citation type="submission" date="2023-06" db="EMBL/GenBank/DDBJ databases">
        <authorList>
            <person name="Kurt Z."/>
        </authorList>
    </citation>
    <scope>NUCLEOTIDE SEQUENCE</scope>
</reference>
<dbReference type="EMBL" id="CATOUU010000564">
    <property type="protein sequence ID" value="CAI9934204.1"/>
    <property type="molecule type" value="Genomic_DNA"/>
</dbReference>
<evidence type="ECO:0000313" key="2">
    <source>
        <dbReference type="EMBL" id="CAL6020985.1"/>
    </source>
</evidence>
<dbReference type="Proteomes" id="UP001642409">
    <property type="component" value="Unassembled WGS sequence"/>
</dbReference>
<organism evidence="1">
    <name type="scientific">Hexamita inflata</name>
    <dbReference type="NCBI Taxonomy" id="28002"/>
    <lineage>
        <taxon>Eukaryota</taxon>
        <taxon>Metamonada</taxon>
        <taxon>Diplomonadida</taxon>
        <taxon>Hexamitidae</taxon>
        <taxon>Hexamitinae</taxon>
        <taxon>Hexamita</taxon>
    </lineage>
</organism>
<accession>A0AA86PDS6</accession>
<protein>
    <submittedName>
        <fullName evidence="2">Hypothetical_protein</fullName>
    </submittedName>
</protein>
<keyword evidence="3" id="KW-1185">Reference proteome</keyword>
<comment type="caution">
    <text evidence="1">The sequence shown here is derived from an EMBL/GenBank/DDBJ whole genome shotgun (WGS) entry which is preliminary data.</text>
</comment>
<proteinExistence type="predicted"/>
<sequence length="247" mass="28956">MPFRVEGDFVDLFKVKQTIINIKCALEAMRNSAGNLPERAKFMLMTLEERQEYNMSSHFQIADFLRVLDPQSTDNFQTFNEICANTGSLMHNDYLTGNSLEIFQQRDSRELAQRAFVIGNKLGNKLDNYIHYLEYIWQDNSQIMDYLAQVAILASSSASIERVFSFFHRQTSYFLRRAISSATLSSMAYIYIEEIIEEMHLWDGKNYIRTGLDQLLYDEMDLEKDIIQNDDDEEESDWVHDDIDLDE</sequence>
<reference evidence="2 3" key="2">
    <citation type="submission" date="2024-07" db="EMBL/GenBank/DDBJ databases">
        <authorList>
            <person name="Akdeniz Z."/>
        </authorList>
    </citation>
    <scope>NUCLEOTIDE SEQUENCE [LARGE SCALE GENOMIC DNA]</scope>
</reference>
<name>A0AA86PDS6_9EUKA</name>
<gene>
    <name evidence="1" type="ORF">HINF_LOCUS21849</name>
    <name evidence="2" type="ORF">HINF_LOCUS27947</name>
</gene>
<dbReference type="AlphaFoldDB" id="A0AA86PDS6"/>
<evidence type="ECO:0000313" key="1">
    <source>
        <dbReference type="EMBL" id="CAI9934204.1"/>
    </source>
</evidence>
<dbReference type="EMBL" id="CAXDID020000088">
    <property type="protein sequence ID" value="CAL6020985.1"/>
    <property type="molecule type" value="Genomic_DNA"/>
</dbReference>